<dbReference type="Proteomes" id="UP000515947">
    <property type="component" value="Chromosome"/>
</dbReference>
<dbReference type="InterPro" id="IPR025355">
    <property type="entry name" value="DUF4259"/>
</dbReference>
<evidence type="ECO:0000313" key="3">
    <source>
        <dbReference type="Proteomes" id="UP000515947"/>
    </source>
</evidence>
<proteinExistence type="predicted"/>
<dbReference type="RefSeq" id="WP_187578600.1">
    <property type="nucleotide sequence ID" value="NZ_CP060713.1"/>
</dbReference>
<dbReference type="Pfam" id="PF14078">
    <property type="entry name" value="DUF4259"/>
    <property type="match status" value="1"/>
</dbReference>
<evidence type="ECO:0000256" key="1">
    <source>
        <dbReference type="SAM" id="MobiDB-lite"/>
    </source>
</evidence>
<reference evidence="2 3" key="1">
    <citation type="submission" date="2020-08" db="EMBL/GenBank/DDBJ databases">
        <title>Genome sequence of Nocardioides mesophilus KACC 16243T.</title>
        <authorList>
            <person name="Hyun D.-W."/>
            <person name="Bae J.-W."/>
        </authorList>
    </citation>
    <scope>NUCLEOTIDE SEQUENCE [LARGE SCALE GENOMIC DNA]</scope>
    <source>
        <strain evidence="2 3">KACC 16243</strain>
    </source>
</reference>
<evidence type="ECO:0008006" key="4">
    <source>
        <dbReference type="Google" id="ProtNLM"/>
    </source>
</evidence>
<feature type="region of interest" description="Disordered" evidence="1">
    <location>
        <begin position="174"/>
        <end position="211"/>
    </location>
</feature>
<feature type="region of interest" description="Disordered" evidence="1">
    <location>
        <begin position="109"/>
        <end position="135"/>
    </location>
</feature>
<name>A0A7G9RAY3_9ACTN</name>
<sequence length="211" mass="23359">MGAWGPAIFSDDTAADVRGDYRELLEDQVSDEEATRRVIAEYERLDQDEAHVLWLALAAAQHQVGRLDEDVKRRAVGVIDSEVGLELWAETGPKELAKRKAALSRLREQLTGPQPARQGAGQAPGAGVRLNGVKPSLTRARTGVRGLAWGRRENQCGGGPLLLERELRRAERALRDRLARQPEEQHRRAEHQTGRDQGHHGVAENVADLQP</sequence>
<gene>
    <name evidence="2" type="ORF">H9L09_20375</name>
</gene>
<feature type="compositionally biased region" description="Basic and acidic residues" evidence="1">
    <location>
        <begin position="174"/>
        <end position="202"/>
    </location>
</feature>
<dbReference type="EMBL" id="CP060713">
    <property type="protein sequence ID" value="QNN52758.1"/>
    <property type="molecule type" value="Genomic_DNA"/>
</dbReference>
<organism evidence="2 3">
    <name type="scientific">Nocardioides mesophilus</name>
    <dbReference type="NCBI Taxonomy" id="433659"/>
    <lineage>
        <taxon>Bacteria</taxon>
        <taxon>Bacillati</taxon>
        <taxon>Actinomycetota</taxon>
        <taxon>Actinomycetes</taxon>
        <taxon>Propionibacteriales</taxon>
        <taxon>Nocardioidaceae</taxon>
        <taxon>Nocardioides</taxon>
    </lineage>
</organism>
<dbReference type="AlphaFoldDB" id="A0A7G9RAY3"/>
<keyword evidence="3" id="KW-1185">Reference proteome</keyword>
<evidence type="ECO:0000313" key="2">
    <source>
        <dbReference type="EMBL" id="QNN52758.1"/>
    </source>
</evidence>
<feature type="compositionally biased region" description="Low complexity" evidence="1">
    <location>
        <begin position="112"/>
        <end position="127"/>
    </location>
</feature>
<dbReference type="KEGG" id="nmes:H9L09_20375"/>
<accession>A0A7G9RAY3</accession>
<protein>
    <recommendedName>
        <fullName evidence="4">DUF4259 domain-containing protein</fullName>
    </recommendedName>
</protein>